<dbReference type="CDD" id="cd00830">
    <property type="entry name" value="KAS_III"/>
    <property type="match status" value="1"/>
</dbReference>
<dbReference type="HAMAP" id="MF_01815">
    <property type="entry name" value="FabH"/>
    <property type="match status" value="1"/>
</dbReference>
<dbReference type="EC" id="2.3.1.180" evidence="3 12"/>
<protein>
    <recommendedName>
        <fullName evidence="3 12">Beta-ketoacyl-[acyl-carrier-protein] synthase III</fullName>
        <shortName evidence="12">Beta-ketoacyl-ACP synthase III</shortName>
        <shortName evidence="12">KAS III</shortName>
        <ecNumber evidence="3 12">2.3.1.180</ecNumber>
    </recommendedName>
    <alternativeName>
        <fullName evidence="12">3-oxoacyl-[acyl-carrier-protein] synthase 3</fullName>
    </alternativeName>
    <alternativeName>
        <fullName evidence="12">3-oxoacyl-[acyl-carrier-protein] synthase III</fullName>
    </alternativeName>
</protein>
<dbReference type="eggNOG" id="COG0332">
    <property type="taxonomic scope" value="Bacteria"/>
</dbReference>
<evidence type="ECO:0000256" key="3">
    <source>
        <dbReference type="ARBA" id="ARBA00012333"/>
    </source>
</evidence>
<organism evidence="15 16">
    <name type="scientific">Bradyrhizobium oligotrophicum S58</name>
    <dbReference type="NCBI Taxonomy" id="1245469"/>
    <lineage>
        <taxon>Bacteria</taxon>
        <taxon>Pseudomonadati</taxon>
        <taxon>Pseudomonadota</taxon>
        <taxon>Alphaproteobacteria</taxon>
        <taxon>Hyphomicrobiales</taxon>
        <taxon>Nitrobacteraceae</taxon>
        <taxon>Bradyrhizobium</taxon>
    </lineage>
</organism>
<comment type="function">
    <text evidence="12">Catalyzes the condensation reaction of fatty acid synthesis by the addition to an acyl acceptor of two carbons from malonyl-ACP. Catalyzes the first condensation reaction which initiates fatty acid synthesis and may therefore play a role in governing the total rate of fatty acid production. Possesses both acetoacetyl-ACP synthase and acetyl transacylase activities. Its substrate specificity determines the biosynthesis of branched-chain and/or straight-chain of fatty acids.</text>
</comment>
<dbReference type="GO" id="GO:0005737">
    <property type="term" value="C:cytoplasm"/>
    <property type="evidence" value="ECO:0007669"/>
    <property type="project" value="UniProtKB-SubCell"/>
</dbReference>
<dbReference type="InterPro" id="IPR016039">
    <property type="entry name" value="Thiolase-like"/>
</dbReference>
<dbReference type="HOGENOM" id="CLU_039592_3_1_5"/>
<evidence type="ECO:0000256" key="1">
    <source>
        <dbReference type="ARBA" id="ARBA00005194"/>
    </source>
</evidence>
<dbReference type="InterPro" id="IPR013751">
    <property type="entry name" value="ACP_syn_III_N"/>
</dbReference>
<proteinExistence type="inferred from homology"/>
<comment type="domain">
    <text evidence="12">The last Arg residue of the ACP-binding site is essential for the weak association between ACP/AcpP and FabH.</text>
</comment>
<feature type="domain" description="Beta-ketoacyl-[acyl-carrier-protein] synthase III N-terminal" evidence="14">
    <location>
        <begin position="108"/>
        <end position="191"/>
    </location>
</feature>
<feature type="region of interest" description="ACP-binding" evidence="12">
    <location>
        <begin position="252"/>
        <end position="256"/>
    </location>
</feature>
<dbReference type="STRING" id="1245469.S58_33320"/>
<dbReference type="NCBIfam" id="TIGR00747">
    <property type="entry name" value="fabH"/>
    <property type="match status" value="1"/>
</dbReference>
<evidence type="ECO:0000256" key="11">
    <source>
        <dbReference type="ARBA" id="ARBA00051096"/>
    </source>
</evidence>
<gene>
    <name evidence="12" type="primary">fabH</name>
    <name evidence="15" type="ORF">S58_33320</name>
</gene>
<comment type="pathway">
    <text evidence="1 12">Lipid metabolism; fatty acid biosynthesis.</text>
</comment>
<evidence type="ECO:0000259" key="14">
    <source>
        <dbReference type="Pfam" id="PF08545"/>
    </source>
</evidence>
<dbReference type="NCBIfam" id="NF006829">
    <property type="entry name" value="PRK09352.1"/>
    <property type="match status" value="1"/>
</dbReference>
<keyword evidence="5 12" id="KW-0808">Transferase</keyword>
<evidence type="ECO:0000256" key="10">
    <source>
        <dbReference type="ARBA" id="ARBA00023315"/>
    </source>
</evidence>
<dbReference type="GO" id="GO:0006633">
    <property type="term" value="P:fatty acid biosynthetic process"/>
    <property type="evidence" value="ECO:0007669"/>
    <property type="project" value="UniProtKB-UniRule"/>
</dbReference>
<dbReference type="PANTHER" id="PTHR43091">
    <property type="entry name" value="3-OXOACYL-[ACYL-CARRIER-PROTEIN] SYNTHASE"/>
    <property type="match status" value="1"/>
</dbReference>
<keyword evidence="9 12" id="KW-0511">Multifunctional enzyme</keyword>
<dbReference type="Pfam" id="PF08541">
    <property type="entry name" value="ACP_syn_III_C"/>
    <property type="match status" value="1"/>
</dbReference>
<keyword evidence="12" id="KW-0963">Cytoplasm</keyword>
<dbReference type="KEGG" id="aol:S58_33320"/>
<dbReference type="PANTHER" id="PTHR43091:SF1">
    <property type="entry name" value="BETA-KETOACYL-[ACYL-CARRIER-PROTEIN] SYNTHASE III, CHLOROPLASTIC"/>
    <property type="match status" value="1"/>
</dbReference>
<dbReference type="GeneID" id="301817184"/>
<dbReference type="Gene3D" id="3.40.47.10">
    <property type="match status" value="1"/>
</dbReference>
<evidence type="ECO:0000259" key="13">
    <source>
        <dbReference type="Pfam" id="PF08541"/>
    </source>
</evidence>
<comment type="similarity">
    <text evidence="2 12">Belongs to the thiolase-like superfamily. FabH family.</text>
</comment>
<evidence type="ECO:0000256" key="4">
    <source>
        <dbReference type="ARBA" id="ARBA00022516"/>
    </source>
</evidence>
<dbReference type="InterPro" id="IPR004655">
    <property type="entry name" value="FabH"/>
</dbReference>
<keyword evidence="7 12" id="KW-0443">Lipid metabolism</keyword>
<dbReference type="Pfam" id="PF08545">
    <property type="entry name" value="ACP_syn_III"/>
    <property type="match status" value="1"/>
</dbReference>
<keyword evidence="10 12" id="KW-0012">Acyltransferase</keyword>
<dbReference type="InterPro" id="IPR013747">
    <property type="entry name" value="ACP_syn_III_C"/>
</dbReference>
<comment type="subcellular location">
    <subcellularLocation>
        <location evidence="12">Cytoplasm</location>
    </subcellularLocation>
</comment>
<dbReference type="PATRIC" id="fig|1245469.3.peg.3407"/>
<evidence type="ECO:0000256" key="6">
    <source>
        <dbReference type="ARBA" id="ARBA00022832"/>
    </source>
</evidence>
<dbReference type="UniPathway" id="UPA00094"/>
<evidence type="ECO:0000256" key="2">
    <source>
        <dbReference type="ARBA" id="ARBA00008642"/>
    </source>
</evidence>
<keyword evidence="16" id="KW-1185">Reference proteome</keyword>
<dbReference type="SUPFAM" id="SSF53901">
    <property type="entry name" value="Thiolase-like"/>
    <property type="match status" value="1"/>
</dbReference>
<evidence type="ECO:0000313" key="15">
    <source>
        <dbReference type="EMBL" id="BAM89329.1"/>
    </source>
</evidence>
<evidence type="ECO:0000256" key="8">
    <source>
        <dbReference type="ARBA" id="ARBA00023160"/>
    </source>
</evidence>
<dbReference type="EMBL" id="AP012603">
    <property type="protein sequence ID" value="BAM89329.1"/>
    <property type="molecule type" value="Genomic_DNA"/>
</dbReference>
<dbReference type="OrthoDB" id="9815506at2"/>
<evidence type="ECO:0000256" key="5">
    <source>
        <dbReference type="ARBA" id="ARBA00022679"/>
    </source>
</evidence>
<reference evidence="15 16" key="1">
    <citation type="journal article" date="2013" name="Appl. Environ. Microbiol.">
        <title>Genome analysis suggests that the soil oligotrophic bacterium Agromonas oligotrophica (Bradyrhizobium oligotrophicum) is a nitrogen-fixing symbiont of Aeschynomene indica.</title>
        <authorList>
            <person name="Okubo T."/>
            <person name="Fukushima S."/>
            <person name="Itakura M."/>
            <person name="Oshima K."/>
            <person name="Longtonglang A."/>
            <person name="Teaumroong N."/>
            <person name="Mitsui H."/>
            <person name="Hattori M."/>
            <person name="Hattori R."/>
            <person name="Hattori T."/>
            <person name="Minamisawa K."/>
        </authorList>
    </citation>
    <scope>NUCLEOTIDE SEQUENCE [LARGE SCALE GENOMIC DNA]</scope>
    <source>
        <strain evidence="15 16">S58</strain>
    </source>
</reference>
<feature type="active site" evidence="12">
    <location>
        <position position="114"/>
    </location>
</feature>
<accession>M4Z770</accession>
<dbReference type="AlphaFoldDB" id="M4Z770"/>
<evidence type="ECO:0000256" key="7">
    <source>
        <dbReference type="ARBA" id="ARBA00023098"/>
    </source>
</evidence>
<comment type="catalytic activity">
    <reaction evidence="11">
        <text>malonyl-[ACP] + acetyl-CoA + H(+) = 3-oxobutanoyl-[ACP] + CO2 + CoA</text>
        <dbReference type="Rhea" id="RHEA:12080"/>
        <dbReference type="Rhea" id="RHEA-COMP:9623"/>
        <dbReference type="Rhea" id="RHEA-COMP:9625"/>
        <dbReference type="ChEBI" id="CHEBI:15378"/>
        <dbReference type="ChEBI" id="CHEBI:16526"/>
        <dbReference type="ChEBI" id="CHEBI:57287"/>
        <dbReference type="ChEBI" id="CHEBI:57288"/>
        <dbReference type="ChEBI" id="CHEBI:78449"/>
        <dbReference type="ChEBI" id="CHEBI:78450"/>
        <dbReference type="EC" id="2.3.1.180"/>
    </reaction>
    <physiologicalReaction direction="left-to-right" evidence="11">
        <dbReference type="Rhea" id="RHEA:12081"/>
    </physiologicalReaction>
</comment>
<keyword evidence="8 12" id="KW-0275">Fatty acid biosynthesis</keyword>
<feature type="domain" description="Beta-ketoacyl-[acyl-carrier-protein] synthase III C-terminal" evidence="13">
    <location>
        <begin position="236"/>
        <end position="324"/>
    </location>
</feature>
<dbReference type="FunFam" id="3.40.47.10:FF:000004">
    <property type="entry name" value="3-oxoacyl-[acyl-carrier-protein] synthase 3"/>
    <property type="match status" value="1"/>
</dbReference>
<comment type="subunit">
    <text evidence="12">Homodimer.</text>
</comment>
<name>M4Z770_9BRAD</name>
<dbReference type="GO" id="GO:0004315">
    <property type="term" value="F:3-oxoacyl-[acyl-carrier-protein] synthase activity"/>
    <property type="evidence" value="ECO:0007669"/>
    <property type="project" value="InterPro"/>
</dbReference>
<evidence type="ECO:0000256" key="12">
    <source>
        <dbReference type="HAMAP-Rule" id="MF_01815"/>
    </source>
</evidence>
<evidence type="ECO:0000256" key="9">
    <source>
        <dbReference type="ARBA" id="ARBA00023268"/>
    </source>
</evidence>
<dbReference type="Proteomes" id="UP000011841">
    <property type="component" value="Chromosome"/>
</dbReference>
<dbReference type="RefSeq" id="WP_015666447.1">
    <property type="nucleotide sequence ID" value="NC_020453.1"/>
</dbReference>
<evidence type="ECO:0000313" key="16">
    <source>
        <dbReference type="Proteomes" id="UP000011841"/>
    </source>
</evidence>
<feature type="active site" evidence="12">
    <location>
        <position position="251"/>
    </location>
</feature>
<keyword evidence="4 12" id="KW-0444">Lipid biosynthesis</keyword>
<keyword evidence="6 12" id="KW-0276">Fatty acid metabolism</keyword>
<dbReference type="GO" id="GO:0033818">
    <property type="term" value="F:beta-ketoacyl-acyl-carrier-protein synthase III activity"/>
    <property type="evidence" value="ECO:0007669"/>
    <property type="project" value="UniProtKB-UniRule"/>
</dbReference>
<sequence>MTIRSVVLGCGSYLPQRVVTNAELASRIETSDDWIVQRTGIRERHVAADGEFTSHLAINAARAALAAADVDPQSIDLIVLGTSTPDNTFPATAVAVQNGLGIHHGAAFDLQAVCSGFVFALATADNFLRSRSFKRALVIGAETFSRILDWNDRTTCVLFGDGAGALILDAQEQGGTSSDRGVLTTHLRSDGRHKSKLYVDGGPSSTQTVGHLRMEGREVFKHAVGMITDVIVDAFDATGMSAETIDWFVPHQANKRIIDASAHKLHIAPEKVVLTVDRHGNTSAASIPLALDVAVKDGRIKKGDVVLLEAMGGGFTWGSALVRW</sequence>
<feature type="active site" evidence="12">
    <location>
        <position position="281"/>
    </location>
</feature>